<dbReference type="InterPro" id="IPR004360">
    <property type="entry name" value="Glyas_Fos-R_dOase_dom"/>
</dbReference>
<dbReference type="Proteomes" id="UP000625568">
    <property type="component" value="Chromosome 2"/>
</dbReference>
<dbReference type="PANTHER" id="PTHR36503:SF2">
    <property type="entry name" value="BLR2408 PROTEIN"/>
    <property type="match status" value="1"/>
</dbReference>
<organism evidence="2 3">
    <name type="scientific">Burkholderia dolosa</name>
    <dbReference type="NCBI Taxonomy" id="152500"/>
    <lineage>
        <taxon>Bacteria</taxon>
        <taxon>Pseudomonadati</taxon>
        <taxon>Pseudomonadota</taxon>
        <taxon>Betaproteobacteria</taxon>
        <taxon>Burkholderiales</taxon>
        <taxon>Burkholderiaceae</taxon>
        <taxon>Burkholderia</taxon>
        <taxon>Burkholderia cepacia complex</taxon>
    </lineage>
</organism>
<evidence type="ECO:0000313" key="3">
    <source>
        <dbReference type="Proteomes" id="UP000625568"/>
    </source>
</evidence>
<sequence length="139" mass="15199">MHKMVFINLPVADLPRAKAFYHDGLGFDVVAAYTNEQAACIRIGDTIFAMLLVRPFFQTFTGKTIVEPATHVQMLPCLSCDSRAEVDDVVAKARAAGGAVVREPQTYPGMYGHSFADPDGHEWELIFVEQDATAQGHAS</sequence>
<dbReference type="InterPro" id="IPR029068">
    <property type="entry name" value="Glyas_Bleomycin-R_OHBP_Dase"/>
</dbReference>
<name>A0A892IBX2_9BURK</name>
<dbReference type="GeneID" id="93130559"/>
<dbReference type="PANTHER" id="PTHR36503">
    <property type="entry name" value="BLR2520 PROTEIN"/>
    <property type="match status" value="1"/>
</dbReference>
<dbReference type="PROSITE" id="PS51819">
    <property type="entry name" value="VOC"/>
    <property type="match status" value="1"/>
</dbReference>
<dbReference type="RefSeq" id="WP_006765442.1">
    <property type="nucleotide sequence ID" value="NZ_CABVPR010000037.1"/>
</dbReference>
<feature type="domain" description="VOC" evidence="1">
    <location>
        <begin position="3"/>
        <end position="128"/>
    </location>
</feature>
<dbReference type="Pfam" id="PF00903">
    <property type="entry name" value="Glyoxalase"/>
    <property type="match status" value="1"/>
</dbReference>
<evidence type="ECO:0000259" key="1">
    <source>
        <dbReference type="PROSITE" id="PS51819"/>
    </source>
</evidence>
<dbReference type="AlphaFoldDB" id="A0A892IBX2"/>
<dbReference type="Gene3D" id="3.10.180.10">
    <property type="entry name" value="2,3-Dihydroxybiphenyl 1,2-Dioxygenase, domain 1"/>
    <property type="match status" value="1"/>
</dbReference>
<reference evidence="2 3" key="1">
    <citation type="submission" date="2021-02" db="EMBL/GenBank/DDBJ databases">
        <title>FDA dAtabase for Regulatory Grade micrObial Sequences (FDA-ARGOS): Supporting development and validation of Infectious Disease Dx tests.</title>
        <authorList>
            <person name="Minogue T."/>
            <person name="Wolcott M."/>
            <person name="Wasieloski L."/>
            <person name="Aguilar W."/>
            <person name="Moore D."/>
            <person name="Jaissle J."/>
            <person name="Tallon L."/>
            <person name="Sadzewicz L."/>
            <person name="Zhao X."/>
            <person name="Boylan J."/>
            <person name="Ott S."/>
            <person name="Bowen H."/>
            <person name="Vavikolanu K."/>
            <person name="Mehta A."/>
            <person name="Aluvathingal J."/>
            <person name="Nadendla S."/>
            <person name="Yan Y."/>
            <person name="Sichtig H."/>
        </authorList>
    </citation>
    <scope>NUCLEOTIDE SEQUENCE [LARGE SCALE GENOMIC DNA]</scope>
    <source>
        <strain evidence="2 3">FDAARGOS_1272</strain>
    </source>
</reference>
<protein>
    <submittedName>
        <fullName evidence="2">VOC family protein</fullName>
    </submittedName>
</protein>
<proteinExistence type="predicted"/>
<dbReference type="SUPFAM" id="SSF54593">
    <property type="entry name" value="Glyoxalase/Bleomycin resistance protein/Dihydroxybiphenyl dioxygenase"/>
    <property type="match status" value="1"/>
</dbReference>
<keyword evidence="3" id="KW-1185">Reference proteome</keyword>
<accession>A0A892IBX2</accession>
<dbReference type="InterPro" id="IPR037523">
    <property type="entry name" value="VOC_core"/>
</dbReference>
<evidence type="ECO:0000313" key="2">
    <source>
        <dbReference type="EMBL" id="QRO80585.1"/>
    </source>
</evidence>
<dbReference type="EMBL" id="CP069483">
    <property type="protein sequence ID" value="QRO80585.1"/>
    <property type="molecule type" value="Genomic_DNA"/>
</dbReference>
<gene>
    <name evidence="2" type="ORF">I6K02_19935</name>
</gene>